<protein>
    <submittedName>
        <fullName evidence="2">22201_t:CDS:1</fullName>
    </submittedName>
</protein>
<name>A0ABN7WG80_GIGMA</name>
<feature type="non-terminal residue" evidence="2">
    <location>
        <position position="1"/>
    </location>
</feature>
<accession>A0ABN7WG80</accession>
<evidence type="ECO:0000256" key="1">
    <source>
        <dbReference type="SAM" id="MobiDB-lite"/>
    </source>
</evidence>
<keyword evidence="3" id="KW-1185">Reference proteome</keyword>
<gene>
    <name evidence="2" type="ORF">GMARGA_LOCUS30402</name>
</gene>
<dbReference type="Proteomes" id="UP000789901">
    <property type="component" value="Unassembled WGS sequence"/>
</dbReference>
<reference evidence="2 3" key="1">
    <citation type="submission" date="2021-06" db="EMBL/GenBank/DDBJ databases">
        <authorList>
            <person name="Kallberg Y."/>
            <person name="Tangrot J."/>
            <person name="Rosling A."/>
        </authorList>
    </citation>
    <scope>NUCLEOTIDE SEQUENCE [LARGE SCALE GENOMIC DNA]</scope>
    <source>
        <strain evidence="2 3">120-4 pot B 10/14</strain>
    </source>
</reference>
<proteinExistence type="predicted"/>
<evidence type="ECO:0000313" key="2">
    <source>
        <dbReference type="EMBL" id="CAG8830653.1"/>
    </source>
</evidence>
<sequence>AVQSPKKPYEAVQACKKPSKNRTKSYQNREAIVKDCGRKEEKGKRFET</sequence>
<feature type="non-terminal residue" evidence="2">
    <location>
        <position position="48"/>
    </location>
</feature>
<comment type="caution">
    <text evidence="2">The sequence shown here is derived from an EMBL/GenBank/DDBJ whole genome shotgun (WGS) entry which is preliminary data.</text>
</comment>
<dbReference type="EMBL" id="CAJVQB010042756">
    <property type="protein sequence ID" value="CAG8830653.1"/>
    <property type="molecule type" value="Genomic_DNA"/>
</dbReference>
<evidence type="ECO:0000313" key="3">
    <source>
        <dbReference type="Proteomes" id="UP000789901"/>
    </source>
</evidence>
<feature type="region of interest" description="Disordered" evidence="1">
    <location>
        <begin position="1"/>
        <end position="27"/>
    </location>
</feature>
<organism evidence="2 3">
    <name type="scientific">Gigaspora margarita</name>
    <dbReference type="NCBI Taxonomy" id="4874"/>
    <lineage>
        <taxon>Eukaryota</taxon>
        <taxon>Fungi</taxon>
        <taxon>Fungi incertae sedis</taxon>
        <taxon>Mucoromycota</taxon>
        <taxon>Glomeromycotina</taxon>
        <taxon>Glomeromycetes</taxon>
        <taxon>Diversisporales</taxon>
        <taxon>Gigasporaceae</taxon>
        <taxon>Gigaspora</taxon>
    </lineage>
</organism>